<evidence type="ECO:0000313" key="2">
    <source>
        <dbReference type="Proteomes" id="UP000814140"/>
    </source>
</evidence>
<name>A0ACB8SR64_9AGAM</name>
<gene>
    <name evidence="1" type="ORF">BV25DRAFT_1829611</name>
</gene>
<protein>
    <submittedName>
        <fullName evidence="1">Uncharacterized protein</fullName>
    </submittedName>
</protein>
<comment type="caution">
    <text evidence="1">The sequence shown here is derived from an EMBL/GenBank/DDBJ whole genome shotgun (WGS) entry which is preliminary data.</text>
</comment>
<reference evidence="1" key="1">
    <citation type="submission" date="2021-03" db="EMBL/GenBank/DDBJ databases">
        <authorList>
            <consortium name="DOE Joint Genome Institute"/>
            <person name="Ahrendt S."/>
            <person name="Looney B.P."/>
            <person name="Miyauchi S."/>
            <person name="Morin E."/>
            <person name="Drula E."/>
            <person name="Courty P.E."/>
            <person name="Chicoki N."/>
            <person name="Fauchery L."/>
            <person name="Kohler A."/>
            <person name="Kuo A."/>
            <person name="Labutti K."/>
            <person name="Pangilinan J."/>
            <person name="Lipzen A."/>
            <person name="Riley R."/>
            <person name="Andreopoulos W."/>
            <person name="He G."/>
            <person name="Johnson J."/>
            <person name="Barry K.W."/>
            <person name="Grigoriev I.V."/>
            <person name="Nagy L."/>
            <person name="Hibbett D."/>
            <person name="Henrissat B."/>
            <person name="Matheny P.B."/>
            <person name="Labbe J."/>
            <person name="Martin F."/>
        </authorList>
    </citation>
    <scope>NUCLEOTIDE SEQUENCE</scope>
    <source>
        <strain evidence="1">HHB10654</strain>
    </source>
</reference>
<organism evidence="1 2">
    <name type="scientific">Artomyces pyxidatus</name>
    <dbReference type="NCBI Taxonomy" id="48021"/>
    <lineage>
        <taxon>Eukaryota</taxon>
        <taxon>Fungi</taxon>
        <taxon>Dikarya</taxon>
        <taxon>Basidiomycota</taxon>
        <taxon>Agaricomycotina</taxon>
        <taxon>Agaricomycetes</taxon>
        <taxon>Russulales</taxon>
        <taxon>Auriscalpiaceae</taxon>
        <taxon>Artomyces</taxon>
    </lineage>
</organism>
<evidence type="ECO:0000313" key="1">
    <source>
        <dbReference type="EMBL" id="KAI0058859.1"/>
    </source>
</evidence>
<feature type="non-terminal residue" evidence="1">
    <location>
        <position position="60"/>
    </location>
</feature>
<dbReference type="Proteomes" id="UP000814140">
    <property type="component" value="Unassembled WGS sequence"/>
</dbReference>
<reference evidence="1" key="2">
    <citation type="journal article" date="2022" name="New Phytol.">
        <title>Evolutionary transition to the ectomycorrhizal habit in the genomes of a hyperdiverse lineage of mushroom-forming fungi.</title>
        <authorList>
            <person name="Looney B."/>
            <person name="Miyauchi S."/>
            <person name="Morin E."/>
            <person name="Drula E."/>
            <person name="Courty P.E."/>
            <person name="Kohler A."/>
            <person name="Kuo A."/>
            <person name="LaButti K."/>
            <person name="Pangilinan J."/>
            <person name="Lipzen A."/>
            <person name="Riley R."/>
            <person name="Andreopoulos W."/>
            <person name="He G."/>
            <person name="Johnson J."/>
            <person name="Nolan M."/>
            <person name="Tritt A."/>
            <person name="Barry K.W."/>
            <person name="Grigoriev I.V."/>
            <person name="Nagy L.G."/>
            <person name="Hibbett D."/>
            <person name="Henrissat B."/>
            <person name="Matheny P.B."/>
            <person name="Labbe J."/>
            <person name="Martin F.M."/>
        </authorList>
    </citation>
    <scope>NUCLEOTIDE SEQUENCE</scope>
    <source>
        <strain evidence="1">HHB10654</strain>
    </source>
</reference>
<sequence>MVARAAPWFRESPSPVGKFLANFHQLKVISRAKRQAGDHVANVGVEPKTFELLARRSNQL</sequence>
<proteinExistence type="predicted"/>
<keyword evidence="2" id="KW-1185">Reference proteome</keyword>
<dbReference type="EMBL" id="MU277231">
    <property type="protein sequence ID" value="KAI0058859.1"/>
    <property type="molecule type" value="Genomic_DNA"/>
</dbReference>
<accession>A0ACB8SR64</accession>